<dbReference type="InterPro" id="IPR051310">
    <property type="entry name" value="MCP_chemotaxis"/>
</dbReference>
<evidence type="ECO:0000313" key="10">
    <source>
        <dbReference type="Proteomes" id="UP000397656"/>
    </source>
</evidence>
<dbReference type="PANTHER" id="PTHR43531:SF14">
    <property type="entry name" value="METHYL-ACCEPTING CHEMOTAXIS PROTEIN I-RELATED"/>
    <property type="match status" value="1"/>
</dbReference>
<dbReference type="PROSITE" id="PS50885">
    <property type="entry name" value="HAMP"/>
    <property type="match status" value="1"/>
</dbReference>
<feature type="transmembrane region" description="Helical" evidence="6">
    <location>
        <begin position="187"/>
        <end position="206"/>
    </location>
</feature>
<dbReference type="Pfam" id="PF00015">
    <property type="entry name" value="MCPsignal"/>
    <property type="match status" value="1"/>
</dbReference>
<evidence type="ECO:0000313" key="9">
    <source>
        <dbReference type="EMBL" id="QOT77981.1"/>
    </source>
</evidence>
<dbReference type="CDD" id="cd19411">
    <property type="entry name" value="MCP2201-like_sensor"/>
    <property type="match status" value="1"/>
</dbReference>
<keyword evidence="2" id="KW-0488">Methylation</keyword>
<name>A0A643FVW0_9BURK</name>
<feature type="compositionally biased region" description="Basic and acidic residues" evidence="5">
    <location>
        <begin position="278"/>
        <end position="288"/>
    </location>
</feature>
<dbReference type="Proteomes" id="UP000397656">
    <property type="component" value="Chromosome 1"/>
</dbReference>
<dbReference type="GO" id="GO:0007165">
    <property type="term" value="P:signal transduction"/>
    <property type="evidence" value="ECO:0007669"/>
    <property type="project" value="UniProtKB-KW"/>
</dbReference>
<dbReference type="GO" id="GO:0006935">
    <property type="term" value="P:chemotaxis"/>
    <property type="evidence" value="ECO:0007669"/>
    <property type="project" value="InterPro"/>
</dbReference>
<keyword evidence="6" id="KW-0812">Transmembrane</keyword>
<dbReference type="PROSITE" id="PS50111">
    <property type="entry name" value="CHEMOTAXIS_TRANSDUC_2"/>
    <property type="match status" value="1"/>
</dbReference>
<dbReference type="GeneID" id="98407402"/>
<evidence type="ECO:0000256" key="1">
    <source>
        <dbReference type="ARBA" id="ARBA00004370"/>
    </source>
</evidence>
<evidence type="ECO:0000259" key="8">
    <source>
        <dbReference type="PROSITE" id="PS50885"/>
    </source>
</evidence>
<keyword evidence="6" id="KW-0472">Membrane</keyword>
<dbReference type="PANTHER" id="PTHR43531">
    <property type="entry name" value="PROTEIN ICFG"/>
    <property type="match status" value="1"/>
</dbReference>
<reference evidence="9 10" key="1">
    <citation type="submission" date="2020-10" db="EMBL/GenBank/DDBJ databases">
        <title>Complete genome sequence of Cupriavidus basilensis CCUG 49340T.</title>
        <authorList>
            <person name="Salva-Serra F."/>
            <person name="Donoso R.A."/>
            <person name="Cho K.H."/>
            <person name="Yoo J.A."/>
            <person name="Lee K."/>
            <person name="Yoon S.-H."/>
            <person name="Perez-Pantoja D."/>
            <person name="Moore E.R.B."/>
        </authorList>
    </citation>
    <scope>NUCLEOTIDE SEQUENCE [LARGE SCALE GENOMIC DNA]</scope>
    <source>
        <strain evidence="10">CCUG 49340</strain>
    </source>
</reference>
<dbReference type="SUPFAM" id="SSF58104">
    <property type="entry name" value="Methyl-accepting chemotaxis protein (MCP) signaling domain"/>
    <property type="match status" value="1"/>
</dbReference>
<evidence type="ECO:0000256" key="5">
    <source>
        <dbReference type="SAM" id="MobiDB-lite"/>
    </source>
</evidence>
<dbReference type="GO" id="GO:0004888">
    <property type="term" value="F:transmembrane signaling receptor activity"/>
    <property type="evidence" value="ECO:0007669"/>
    <property type="project" value="InterPro"/>
</dbReference>
<dbReference type="PRINTS" id="PR00260">
    <property type="entry name" value="CHEMTRNSDUCR"/>
</dbReference>
<proteinExistence type="inferred from homology"/>
<dbReference type="InterPro" id="IPR004089">
    <property type="entry name" value="MCPsignal_dom"/>
</dbReference>
<keyword evidence="4" id="KW-0807">Transducer</keyword>
<dbReference type="Gene3D" id="1.10.287.950">
    <property type="entry name" value="Methyl-accepting chemotaxis protein"/>
    <property type="match status" value="1"/>
</dbReference>
<dbReference type="EMBL" id="CP062803">
    <property type="protein sequence ID" value="QOT77981.1"/>
    <property type="molecule type" value="Genomic_DNA"/>
</dbReference>
<dbReference type="InterPro" id="IPR003660">
    <property type="entry name" value="HAMP_dom"/>
</dbReference>
<gene>
    <name evidence="9" type="ORF">F7R26_008170</name>
</gene>
<feature type="domain" description="Methyl-accepting transducer" evidence="7">
    <location>
        <begin position="264"/>
        <end position="493"/>
    </location>
</feature>
<feature type="region of interest" description="Disordered" evidence="5">
    <location>
        <begin position="269"/>
        <end position="288"/>
    </location>
</feature>
<dbReference type="AlphaFoldDB" id="A0A643FVW0"/>
<comment type="similarity">
    <text evidence="3">Belongs to the methyl-accepting chemotaxis (MCP) protein family.</text>
</comment>
<dbReference type="InterPro" id="IPR004090">
    <property type="entry name" value="Chemotax_Me-accpt_rcpt"/>
</dbReference>
<evidence type="ECO:0000256" key="4">
    <source>
        <dbReference type="PROSITE-ProRule" id="PRU00284"/>
    </source>
</evidence>
<dbReference type="RefSeq" id="WP_150985806.1">
    <property type="nucleotide sequence ID" value="NZ_CP062803.1"/>
</dbReference>
<dbReference type="SMART" id="SM00304">
    <property type="entry name" value="HAMP"/>
    <property type="match status" value="1"/>
</dbReference>
<comment type="subcellular location">
    <subcellularLocation>
        <location evidence="1">Membrane</location>
    </subcellularLocation>
</comment>
<evidence type="ECO:0000259" key="7">
    <source>
        <dbReference type="PROSITE" id="PS50111"/>
    </source>
</evidence>
<protein>
    <submittedName>
        <fullName evidence="9">MCP four helix bundle domain-containing protein</fullName>
    </submittedName>
</protein>
<organism evidence="9 10">
    <name type="scientific">Cupriavidus basilensis</name>
    <dbReference type="NCBI Taxonomy" id="68895"/>
    <lineage>
        <taxon>Bacteria</taxon>
        <taxon>Pseudomonadati</taxon>
        <taxon>Pseudomonadota</taxon>
        <taxon>Betaproteobacteria</taxon>
        <taxon>Burkholderiales</taxon>
        <taxon>Burkholderiaceae</taxon>
        <taxon>Cupriavidus</taxon>
    </lineage>
</organism>
<keyword evidence="6" id="KW-1133">Transmembrane helix</keyword>
<dbReference type="InterPro" id="IPR024478">
    <property type="entry name" value="HlyB_4HB_MCP"/>
</dbReference>
<accession>A0A643FVW0</accession>
<evidence type="ECO:0000256" key="3">
    <source>
        <dbReference type="ARBA" id="ARBA00029447"/>
    </source>
</evidence>
<dbReference type="SMART" id="SM00283">
    <property type="entry name" value="MA"/>
    <property type="match status" value="1"/>
</dbReference>
<evidence type="ECO:0000256" key="2">
    <source>
        <dbReference type="ARBA" id="ARBA00022481"/>
    </source>
</evidence>
<evidence type="ECO:0000256" key="6">
    <source>
        <dbReference type="SAM" id="Phobius"/>
    </source>
</evidence>
<dbReference type="InterPro" id="IPR047347">
    <property type="entry name" value="YvaQ-like_sensor"/>
</dbReference>
<dbReference type="CDD" id="cd11386">
    <property type="entry name" value="MCP_signal"/>
    <property type="match status" value="1"/>
</dbReference>
<dbReference type="FunFam" id="1.10.287.950:FF:000001">
    <property type="entry name" value="Methyl-accepting chemotaxis sensory transducer"/>
    <property type="match status" value="1"/>
</dbReference>
<dbReference type="GO" id="GO:0005886">
    <property type="term" value="C:plasma membrane"/>
    <property type="evidence" value="ECO:0007669"/>
    <property type="project" value="TreeGrafter"/>
</dbReference>
<dbReference type="Pfam" id="PF00672">
    <property type="entry name" value="HAMP"/>
    <property type="match status" value="1"/>
</dbReference>
<feature type="domain" description="HAMP" evidence="8">
    <location>
        <begin position="207"/>
        <end position="259"/>
    </location>
</feature>
<sequence length="524" mass="55422">MKISTRLTAGFGILVLLIAFMGGTSIIKIHMVEGALHTVLSDYYRKIAELNEIKGNLNQVARSLRNMVIMTVAADIEKEREQTAATQKTIAAQWARLEAKIVSDKGRAELAKVNAARGAYGALQDKFLGLVAAGNADEARNMLLGELRPGQLAYFAAVEGLIQHQDNRMEESTSEAIDAVERMKTTIWASGAVALLVAVCMATWIIRAITRPINQAVRVSAAVAAGDLSLQFDASGNSETARLMRALKDMQANLVRVIAHVRENAEGVASASQQIADGNRDLSGRTEEQASALEQTAASMEELSSTVRQNADNALQANQFAIGATTVARKGGDVVGQVVGTMKEINDSSRKIADIIGVIDSIAFQTNILALNAAVEAARAGEQGRGFAVVAGEVRNLAQRSAEAAKEIKTLITASVERVEQGTAMVDHAGATMTEIVTAIKRVTDIMGEISAASTEQSAGVAQIETAMSQMDQATQQNAALVEQSSAAAESLHARARQLVQAVAVFKLHQERGGHGAPSGLTAA</sequence>
<dbReference type="Pfam" id="PF12729">
    <property type="entry name" value="4HB_MCP_1"/>
    <property type="match status" value="1"/>
</dbReference>